<organism evidence="2 3">
    <name type="scientific">Nanchangia anserum</name>
    <dbReference type="NCBI Taxonomy" id="2692125"/>
    <lineage>
        <taxon>Bacteria</taxon>
        <taxon>Bacillati</taxon>
        <taxon>Actinomycetota</taxon>
        <taxon>Actinomycetes</taxon>
        <taxon>Actinomycetales</taxon>
        <taxon>Actinomycetaceae</taxon>
        <taxon>Nanchangia</taxon>
    </lineage>
</organism>
<feature type="domain" description="Aminoglycoside phosphotransferase" evidence="1">
    <location>
        <begin position="152"/>
        <end position="396"/>
    </location>
</feature>
<dbReference type="InterPro" id="IPR011009">
    <property type="entry name" value="Kinase-like_dom_sf"/>
</dbReference>
<proteinExistence type="predicted"/>
<comment type="caution">
    <text evidence="2">The sequence shown here is derived from an EMBL/GenBank/DDBJ whole genome shotgun (WGS) entry which is preliminary data.</text>
</comment>
<reference evidence="2 3" key="1">
    <citation type="submission" date="2020-08" db="EMBL/GenBank/DDBJ databases">
        <title>Winkia gen. nov., sp. nov., isolated from faeces of the Anser albifrons in China.</title>
        <authorList>
            <person name="Liu Q."/>
        </authorList>
    </citation>
    <scope>NUCLEOTIDE SEQUENCE [LARGE SCALE GENOMIC DNA]</scope>
    <source>
        <strain evidence="2 3">C62</strain>
    </source>
</reference>
<evidence type="ECO:0000259" key="1">
    <source>
        <dbReference type="Pfam" id="PF01636"/>
    </source>
</evidence>
<keyword evidence="2" id="KW-0808">Transferase</keyword>
<dbReference type="RefSeq" id="WP_191072032.1">
    <property type="nucleotide sequence ID" value="NZ_CP060506.1"/>
</dbReference>
<dbReference type="EMBL" id="JACRUO010000002">
    <property type="protein sequence ID" value="MBD3689917.1"/>
    <property type="molecule type" value="Genomic_DNA"/>
</dbReference>
<sequence length="440" mass="48138">MSLSVATWPARSVILDLLAPWLLERRWFPASSIEGAQVIHYADFAGSDDLRVLVIQLAQGAWVHVPLAWKPTWSEAGRIIDLDDGGVLVDALYDREFLTAWIDQTHRDGGLGVLPDQDGPAIAAQLRAAVADARHLGQEQSNTSLIFPASPPAIVKFFRVLVVGEHPEIAVPLALAGDGFESVPEPLGYSTMMVTGLDHEAEETCTGVVSRLVSDAEDGFAYFVERARADEDPADAARALGEMTRSMHEHLRASLGESEPMSGAALALRIHGEARQAMAASSTLAADTNTLERLDRLTGMLQHVGALPPAQRIHGDYHLGQCLRSDRSWYVLDFEGEPLRPLAERIQPDQRLRDVAGIIRSFDYARAIGNGSSAWCATAQDAFVRGYFGEDGPGEAERMLLGAFVVEKSLYEIRYEAQQRPAWETIPATALREELINLPE</sequence>
<dbReference type="Proteomes" id="UP000627538">
    <property type="component" value="Unassembled WGS sequence"/>
</dbReference>
<dbReference type="SUPFAM" id="SSF56112">
    <property type="entry name" value="Protein kinase-like (PK-like)"/>
    <property type="match status" value="1"/>
</dbReference>
<evidence type="ECO:0000313" key="3">
    <source>
        <dbReference type="Proteomes" id="UP000627538"/>
    </source>
</evidence>
<protein>
    <submittedName>
        <fullName evidence="2">Phosphotransferase</fullName>
    </submittedName>
</protein>
<keyword evidence="3" id="KW-1185">Reference proteome</keyword>
<evidence type="ECO:0000313" key="2">
    <source>
        <dbReference type="EMBL" id="MBD3689917.1"/>
    </source>
</evidence>
<accession>A0A8I0KS02</accession>
<dbReference type="Gene3D" id="3.90.1200.10">
    <property type="match status" value="1"/>
</dbReference>
<dbReference type="InterPro" id="IPR002575">
    <property type="entry name" value="Aminoglycoside_PTrfase"/>
</dbReference>
<dbReference type="Pfam" id="PF01636">
    <property type="entry name" value="APH"/>
    <property type="match status" value="1"/>
</dbReference>
<dbReference type="AlphaFoldDB" id="A0A8I0KS02"/>
<name>A0A8I0KS02_9ACTO</name>
<dbReference type="GO" id="GO:0016740">
    <property type="term" value="F:transferase activity"/>
    <property type="evidence" value="ECO:0007669"/>
    <property type="project" value="UniProtKB-KW"/>
</dbReference>
<gene>
    <name evidence="2" type="ORF">H8R10_06730</name>
</gene>